<protein>
    <submittedName>
        <fullName evidence="3">Purple acid Phosphatase, N-terminal domain</fullName>
    </submittedName>
</protein>
<evidence type="ECO:0000259" key="2">
    <source>
        <dbReference type="Pfam" id="PF00149"/>
    </source>
</evidence>
<keyword evidence="1" id="KW-0732">Signal</keyword>
<dbReference type="EMBL" id="FNQG01000002">
    <property type="protein sequence ID" value="SDZ73418.1"/>
    <property type="molecule type" value="Genomic_DNA"/>
</dbReference>
<dbReference type="PANTHER" id="PTHR45867:SF3">
    <property type="entry name" value="ACID PHOSPHATASE TYPE 7"/>
    <property type="match status" value="1"/>
</dbReference>
<gene>
    <name evidence="3" type="ORF">SAMN05660648_00158</name>
</gene>
<dbReference type="InterPro" id="IPR029052">
    <property type="entry name" value="Metallo-depent_PP-like"/>
</dbReference>
<dbReference type="SUPFAM" id="SSF49363">
    <property type="entry name" value="Purple acid phosphatase, N-terminal domain"/>
    <property type="match status" value="1"/>
</dbReference>
<sequence length="428" mass="49181">MNRRTFIAGGLGGLALLAGGIYFTKGSWYRQTVNSVRNLTGDLDAQFLRQLITADAAHSRTIMWQAEDVLTNPAIEYRVKGQTEAQMVAAQEDFFTDDGVKNNQYLAKLQELQADTDYEYRVVTDAAASDWHTLHTAGQGDFECLIFPDSQSSDYSDWKAVAQNAAERNPQAAFFINMGDIVDNGEDHTQWQAWFHGVNGIIDRIPFVPMMGNHETYDQKWKVRLPEAYLHYFVVPENNSRDFSRYYYSFDYGDVHFVVLNSQWDETEDFKPGLMAEQLNWLREDAGRSRKKWKIVLVHKDVLQYRIHKRPERQEGISEVGKNFMPLFDELGIDIVFSAHLHTYRNRGHIKNFKRDSQGPLYILTGVAGNVRYPGLWIDHKLDEVVAPQPETDNYLTMQVTDKEITVKCFLPDGQEIDRVTVRKSAAS</sequence>
<dbReference type="GO" id="GO:0003993">
    <property type="term" value="F:acid phosphatase activity"/>
    <property type="evidence" value="ECO:0007669"/>
    <property type="project" value="InterPro"/>
</dbReference>
<dbReference type="SUPFAM" id="SSF56300">
    <property type="entry name" value="Metallo-dependent phosphatases"/>
    <property type="match status" value="1"/>
</dbReference>
<dbReference type="GO" id="GO:0046872">
    <property type="term" value="F:metal ion binding"/>
    <property type="evidence" value="ECO:0007669"/>
    <property type="project" value="InterPro"/>
</dbReference>
<dbReference type="PANTHER" id="PTHR45867">
    <property type="entry name" value="PURPLE ACID PHOSPHATASE"/>
    <property type="match status" value="1"/>
</dbReference>
<dbReference type="OrthoDB" id="9809781at2"/>
<dbReference type="AlphaFoldDB" id="A0A1H3VGV4"/>
<dbReference type="Gene3D" id="3.60.21.10">
    <property type="match status" value="1"/>
</dbReference>
<dbReference type="InterPro" id="IPR004843">
    <property type="entry name" value="Calcineurin-like_PHP"/>
</dbReference>
<evidence type="ECO:0000313" key="4">
    <source>
        <dbReference type="Proteomes" id="UP000183469"/>
    </source>
</evidence>
<evidence type="ECO:0000313" key="3">
    <source>
        <dbReference type="EMBL" id="SDZ73418.1"/>
    </source>
</evidence>
<dbReference type="RefSeq" id="WP_074670231.1">
    <property type="nucleotide sequence ID" value="NZ_FNQG01000002.1"/>
</dbReference>
<organism evidence="3 4">
    <name type="scientific">Selenomonas ruminantium</name>
    <dbReference type="NCBI Taxonomy" id="971"/>
    <lineage>
        <taxon>Bacteria</taxon>
        <taxon>Bacillati</taxon>
        <taxon>Bacillota</taxon>
        <taxon>Negativicutes</taxon>
        <taxon>Selenomonadales</taxon>
        <taxon>Selenomonadaceae</taxon>
        <taxon>Selenomonas</taxon>
    </lineage>
</organism>
<evidence type="ECO:0000256" key="1">
    <source>
        <dbReference type="ARBA" id="ARBA00022729"/>
    </source>
</evidence>
<dbReference type="Pfam" id="PF00149">
    <property type="entry name" value="Metallophos"/>
    <property type="match status" value="1"/>
</dbReference>
<reference evidence="3 4" key="1">
    <citation type="submission" date="2016-10" db="EMBL/GenBank/DDBJ databases">
        <authorList>
            <person name="de Groot N.N."/>
        </authorList>
    </citation>
    <scope>NUCLEOTIDE SEQUENCE [LARGE SCALE GENOMIC DNA]</scope>
    <source>
        <strain evidence="3 4">DSM 2872</strain>
    </source>
</reference>
<dbReference type="Proteomes" id="UP000183469">
    <property type="component" value="Unassembled WGS sequence"/>
</dbReference>
<name>A0A1H3VGV4_SELRU</name>
<accession>A0A1H3VGV4</accession>
<proteinExistence type="predicted"/>
<feature type="domain" description="Calcineurin-like phosphoesterase" evidence="2">
    <location>
        <begin position="128"/>
        <end position="344"/>
    </location>
</feature>
<dbReference type="InterPro" id="IPR008963">
    <property type="entry name" value="Purple_acid_Pase-like_N"/>
</dbReference>